<reference evidence="3 4" key="1">
    <citation type="submission" date="2019-12" db="EMBL/GenBank/DDBJ databases">
        <title>Auraticoccus cholistani sp. nov., an actinomycete isolated from soil of Cholistan desert.</title>
        <authorList>
            <person name="Cheema M.T."/>
        </authorList>
    </citation>
    <scope>NUCLEOTIDE SEQUENCE [LARGE SCALE GENOMIC DNA]</scope>
    <source>
        <strain evidence="3 4">F435</strain>
    </source>
</reference>
<dbReference type="EMBL" id="WPCU01000005">
    <property type="protein sequence ID" value="MVA75611.1"/>
    <property type="molecule type" value="Genomic_DNA"/>
</dbReference>
<organism evidence="3 4">
    <name type="scientific">Auraticoccus cholistanensis</name>
    <dbReference type="NCBI Taxonomy" id="2656650"/>
    <lineage>
        <taxon>Bacteria</taxon>
        <taxon>Bacillati</taxon>
        <taxon>Actinomycetota</taxon>
        <taxon>Actinomycetes</taxon>
        <taxon>Propionibacteriales</taxon>
        <taxon>Propionibacteriaceae</taxon>
        <taxon>Auraticoccus</taxon>
    </lineage>
</organism>
<accession>A0A6A9USE0</accession>
<evidence type="ECO:0000313" key="3">
    <source>
        <dbReference type="EMBL" id="MVA75611.1"/>
    </source>
</evidence>
<sequence>MMWVLIIGGGCLLLVVTLVLWGIYLWHRGEELWSEVAHLGRQAEQLADLAGQLAPEPDPERVQALRDRVAGPRSR</sequence>
<protein>
    <submittedName>
        <fullName evidence="3">Uncharacterized protein</fullName>
    </submittedName>
</protein>
<evidence type="ECO:0000256" key="1">
    <source>
        <dbReference type="SAM" id="MobiDB-lite"/>
    </source>
</evidence>
<dbReference type="RefSeq" id="WP_156609080.1">
    <property type="nucleotide sequence ID" value="NZ_WPCU01000005.1"/>
</dbReference>
<feature type="region of interest" description="Disordered" evidence="1">
    <location>
        <begin position="56"/>
        <end position="75"/>
    </location>
</feature>
<feature type="transmembrane region" description="Helical" evidence="2">
    <location>
        <begin position="6"/>
        <end position="26"/>
    </location>
</feature>
<feature type="compositionally biased region" description="Basic and acidic residues" evidence="1">
    <location>
        <begin position="58"/>
        <end position="75"/>
    </location>
</feature>
<evidence type="ECO:0000256" key="2">
    <source>
        <dbReference type="SAM" id="Phobius"/>
    </source>
</evidence>
<keyword evidence="2" id="KW-0812">Transmembrane</keyword>
<keyword evidence="2" id="KW-0472">Membrane</keyword>
<proteinExistence type="predicted"/>
<gene>
    <name evidence="3" type="ORF">GC722_06165</name>
</gene>
<evidence type="ECO:0000313" key="4">
    <source>
        <dbReference type="Proteomes" id="UP000435304"/>
    </source>
</evidence>
<comment type="caution">
    <text evidence="3">The sequence shown here is derived from an EMBL/GenBank/DDBJ whole genome shotgun (WGS) entry which is preliminary data.</text>
</comment>
<keyword evidence="4" id="KW-1185">Reference proteome</keyword>
<keyword evidence="2" id="KW-1133">Transmembrane helix</keyword>
<dbReference type="Proteomes" id="UP000435304">
    <property type="component" value="Unassembled WGS sequence"/>
</dbReference>
<name>A0A6A9USE0_9ACTN</name>
<dbReference type="AlphaFoldDB" id="A0A6A9USE0"/>